<dbReference type="OrthoDB" id="9807744at2"/>
<feature type="transmembrane region" description="Helical" evidence="1">
    <location>
        <begin position="76"/>
        <end position="94"/>
    </location>
</feature>
<dbReference type="PANTHER" id="PTHR30590">
    <property type="entry name" value="INNER MEMBRANE PROTEIN"/>
    <property type="match status" value="1"/>
</dbReference>
<evidence type="ECO:0000256" key="1">
    <source>
        <dbReference type="SAM" id="Phobius"/>
    </source>
</evidence>
<gene>
    <name evidence="3" type="ORF">CA834_10515</name>
</gene>
<feature type="transmembrane region" description="Helical" evidence="1">
    <location>
        <begin position="106"/>
        <end position="125"/>
    </location>
</feature>
<dbReference type="RefSeq" id="WP_094968657.1">
    <property type="nucleotide sequence ID" value="NZ_NGJN01000005.1"/>
</dbReference>
<feature type="transmembrane region" description="Helical" evidence="1">
    <location>
        <begin position="23"/>
        <end position="46"/>
    </location>
</feature>
<evidence type="ECO:0000259" key="2">
    <source>
        <dbReference type="Pfam" id="PF04235"/>
    </source>
</evidence>
<keyword evidence="1" id="KW-0812">Transmembrane</keyword>
<proteinExistence type="predicted"/>
<reference evidence="3 4" key="1">
    <citation type="submission" date="2017-05" db="EMBL/GenBank/DDBJ databases">
        <title>The draft genome sequence of Idiomarina salinarum WNB302.</title>
        <authorList>
            <person name="Sun Y."/>
            <person name="Chen B."/>
            <person name="Du Z."/>
        </authorList>
    </citation>
    <scope>NUCLEOTIDE SEQUENCE [LARGE SCALE GENOMIC DNA]</scope>
    <source>
        <strain evidence="3 4">WNB302</strain>
    </source>
</reference>
<keyword evidence="4" id="KW-1185">Reference proteome</keyword>
<dbReference type="InterPro" id="IPR052529">
    <property type="entry name" value="Bact_Transport_Assoc"/>
</dbReference>
<dbReference type="PANTHER" id="PTHR30590:SF2">
    <property type="entry name" value="INNER MEMBRANE PROTEIN"/>
    <property type="match status" value="1"/>
</dbReference>
<dbReference type="InterPro" id="IPR007349">
    <property type="entry name" value="DUF418"/>
</dbReference>
<feature type="domain" description="DUF418" evidence="2">
    <location>
        <begin position="266"/>
        <end position="424"/>
    </location>
</feature>
<dbReference type="AlphaFoldDB" id="A0A265URZ3"/>
<feature type="transmembrane region" description="Helical" evidence="1">
    <location>
        <begin position="358"/>
        <end position="380"/>
    </location>
</feature>
<dbReference type="Pfam" id="PF04235">
    <property type="entry name" value="DUF418"/>
    <property type="match status" value="1"/>
</dbReference>
<feature type="transmembrane region" description="Helical" evidence="1">
    <location>
        <begin position="324"/>
        <end position="346"/>
    </location>
</feature>
<comment type="caution">
    <text evidence="3">The sequence shown here is derived from an EMBL/GenBank/DDBJ whole genome shotgun (WGS) entry which is preliminary data.</text>
</comment>
<feature type="transmembrane region" description="Helical" evidence="1">
    <location>
        <begin position="250"/>
        <end position="268"/>
    </location>
</feature>
<name>A0A265URZ3_9FLAO</name>
<evidence type="ECO:0000313" key="3">
    <source>
        <dbReference type="EMBL" id="OZV68071.1"/>
    </source>
</evidence>
<feature type="transmembrane region" description="Helical" evidence="1">
    <location>
        <begin position="152"/>
        <end position="169"/>
    </location>
</feature>
<organism evidence="3 4">
    <name type="scientific">Winogradskyella aurantia</name>
    <dbReference type="NCBI Taxonomy" id="1915063"/>
    <lineage>
        <taxon>Bacteria</taxon>
        <taxon>Pseudomonadati</taxon>
        <taxon>Bacteroidota</taxon>
        <taxon>Flavobacteriia</taxon>
        <taxon>Flavobacteriales</taxon>
        <taxon>Flavobacteriaceae</taxon>
        <taxon>Winogradskyella</taxon>
    </lineage>
</organism>
<keyword evidence="1" id="KW-0472">Membrane</keyword>
<accession>A0A265URZ3</accession>
<feature type="transmembrane region" description="Helical" evidence="1">
    <location>
        <begin position="386"/>
        <end position="405"/>
    </location>
</feature>
<dbReference type="EMBL" id="NGJN01000005">
    <property type="protein sequence ID" value="OZV68071.1"/>
    <property type="molecule type" value="Genomic_DNA"/>
</dbReference>
<feature type="transmembrane region" description="Helical" evidence="1">
    <location>
        <begin position="280"/>
        <end position="297"/>
    </location>
</feature>
<protein>
    <recommendedName>
        <fullName evidence="2">DUF418 domain-containing protein</fullName>
    </recommendedName>
</protein>
<sequence>MEPLTTNEFKPTQNQSRINALDVIRGIALFGILLMNINGMGLPFSYSDPSVLGHTEGPNYGVWFANEMFFEGTMRGLFTILFGAGVILLTTRLIDKGAGISTADVYYRRIVWLLLFGLLNSWVFLWNGDILYAYALFGFFLFPFRNLPVKNLLIIAAVLIGLGMVWDVSDYHKNKDLKKEAEQATALKESGATLDKNAEQAVAKWDEAKHKKTSEEIQEQIDGMHGNYFEVMQHKASEIQWMQTWFQYRYGAWDILSFMFLGMAFFKLRILHGERTVKFYAVLLLIGYIVGLSINYYEVRLITDSNFDALKIYEASQTYSVGRLFVTLGHIGLFMLFIKSGIIGFLQSGLAAVGRMALSNYLMHSIITSIVFIGFGLYGQLERYELYYVVFSIWIFQLITSPIWLKYFQFGPFEWVWRSLTYGKKQPFKR</sequence>
<dbReference type="Proteomes" id="UP000216840">
    <property type="component" value="Unassembled WGS sequence"/>
</dbReference>
<evidence type="ECO:0000313" key="4">
    <source>
        <dbReference type="Proteomes" id="UP000216840"/>
    </source>
</evidence>
<keyword evidence="1" id="KW-1133">Transmembrane helix</keyword>